<comment type="caution">
    <text evidence="1">The sequence shown here is derived from an EMBL/GenBank/DDBJ whole genome shotgun (WGS) entry which is preliminary data.</text>
</comment>
<name>D4DQ61_NEIEG</name>
<evidence type="ECO:0000313" key="1">
    <source>
        <dbReference type="EMBL" id="EFE49944.1"/>
    </source>
</evidence>
<reference evidence="1 2" key="1">
    <citation type="submission" date="2010-02" db="EMBL/GenBank/DDBJ databases">
        <authorList>
            <person name="Weinstock G."/>
            <person name="Sodergren E."/>
            <person name="Clifton S."/>
            <person name="Fulton L."/>
            <person name="Fulton B."/>
            <person name="Courtney L."/>
            <person name="Fronick C."/>
            <person name="Harrison M."/>
            <person name="Strong C."/>
            <person name="Farmer C."/>
            <person name="Delahaunty K."/>
            <person name="Markovic C."/>
            <person name="Hall O."/>
            <person name="Minx P."/>
            <person name="Tomlinson C."/>
            <person name="Mitreva M."/>
            <person name="Nelson J."/>
            <person name="Hou S."/>
            <person name="Wollam A."/>
            <person name="Pepin K.H."/>
            <person name="Johnson M."/>
            <person name="Bhonagiri V."/>
            <person name="Zhang X."/>
            <person name="Suruliraj S."/>
            <person name="Warren W."/>
            <person name="Chinwalla A."/>
            <person name="Mardis E.R."/>
            <person name="Wilson R.K."/>
        </authorList>
    </citation>
    <scope>NUCLEOTIDE SEQUENCE [LARGE SCALE GENOMIC DNA]</scope>
    <source>
        <strain evidence="1 2">ATCC 29315</strain>
    </source>
</reference>
<accession>D4DQ61</accession>
<proteinExistence type="predicted"/>
<evidence type="ECO:0000313" key="2">
    <source>
        <dbReference type="Proteomes" id="UP000005536"/>
    </source>
</evidence>
<dbReference type="Proteomes" id="UP000005536">
    <property type="component" value="Unassembled WGS sequence"/>
</dbReference>
<dbReference type="EMBL" id="ADBF01000030">
    <property type="protein sequence ID" value="EFE49944.1"/>
    <property type="molecule type" value="Genomic_DNA"/>
</dbReference>
<protein>
    <submittedName>
        <fullName evidence="1">Uncharacterized protein</fullName>
    </submittedName>
</protein>
<organism evidence="1 2">
    <name type="scientific">Neisseria elongata subsp. glycolytica ATCC 29315</name>
    <dbReference type="NCBI Taxonomy" id="546263"/>
    <lineage>
        <taxon>Bacteria</taxon>
        <taxon>Pseudomonadati</taxon>
        <taxon>Pseudomonadota</taxon>
        <taxon>Betaproteobacteria</taxon>
        <taxon>Neisseriales</taxon>
        <taxon>Neisseriaceae</taxon>
        <taxon>Neisseria</taxon>
    </lineage>
</organism>
<sequence length="284" mass="28657">MEQVVVAGGELFEYLRQCAALAVVQVGDAADVAFGQQQGFKRPCGPVGDDGQPVVVFGYDALAAGGFFFGVVLQQGAAVFGEIAALGGVGFGGQVGQEVARPDLAVGVGVGAAHDCAFVFKYLHPAVGLPQFFCLLLPNADDGFDLFGRQFGQGFAVVGREADDAADPAHALALEQRVAAVGIGGGVGQQGGKVVGEDEGFGVVGVLLAGDAFVARAKVARRVVRGFGGGVGRFLLSLPRAFGAVGGDEYPLVGKGVVAAVRVVCGMEHGCICCVVVGVMAEAV</sequence>
<gene>
    <name evidence="1" type="ORF">NEIELOOT_01198</name>
</gene>
<dbReference type="AlphaFoldDB" id="D4DQ61"/>